<evidence type="ECO:0000256" key="6">
    <source>
        <dbReference type="ARBA" id="ARBA00056207"/>
    </source>
</evidence>
<dbReference type="PROSITE" id="PS01283">
    <property type="entry name" value="TBOX_1"/>
    <property type="match status" value="1"/>
</dbReference>
<name>A0A6P7X9F6_9AMPH</name>
<organism evidence="11 12">
    <name type="scientific">Microcaecilia unicolor</name>
    <dbReference type="NCBI Taxonomy" id="1415580"/>
    <lineage>
        <taxon>Eukaryota</taxon>
        <taxon>Metazoa</taxon>
        <taxon>Chordata</taxon>
        <taxon>Craniata</taxon>
        <taxon>Vertebrata</taxon>
        <taxon>Euteleostomi</taxon>
        <taxon>Amphibia</taxon>
        <taxon>Gymnophiona</taxon>
        <taxon>Siphonopidae</taxon>
        <taxon>Microcaecilia</taxon>
    </lineage>
</organism>
<evidence type="ECO:0000256" key="8">
    <source>
        <dbReference type="PROSITE-ProRule" id="PRU00201"/>
    </source>
</evidence>
<dbReference type="PROSITE" id="PS01264">
    <property type="entry name" value="TBOX_2"/>
    <property type="match status" value="1"/>
</dbReference>
<feature type="region of interest" description="Disordered" evidence="9">
    <location>
        <begin position="1"/>
        <end position="20"/>
    </location>
</feature>
<evidence type="ECO:0000256" key="1">
    <source>
        <dbReference type="ARBA" id="ARBA00004123"/>
    </source>
</evidence>
<gene>
    <name evidence="12" type="primary">LOC115461502</name>
</gene>
<evidence type="ECO:0000256" key="2">
    <source>
        <dbReference type="ARBA" id="ARBA00023015"/>
    </source>
</evidence>
<dbReference type="GO" id="GO:0000981">
    <property type="term" value="F:DNA-binding transcription factor activity, RNA polymerase II-specific"/>
    <property type="evidence" value="ECO:0007669"/>
    <property type="project" value="TreeGrafter"/>
</dbReference>
<dbReference type="Gene3D" id="2.60.40.820">
    <property type="entry name" value="Transcription factor, T-box"/>
    <property type="match status" value="1"/>
</dbReference>
<evidence type="ECO:0000313" key="12">
    <source>
        <dbReference type="RefSeq" id="XP_030047210.1"/>
    </source>
</evidence>
<dbReference type="PANTHER" id="PTHR11267:SF195">
    <property type="entry name" value="OPTOMOTOR-BLIND-RELATED-GENE-1, ISOFORM A"/>
    <property type="match status" value="1"/>
</dbReference>
<keyword evidence="11" id="KW-1185">Reference proteome</keyword>
<sequence length="597" mass="65785">MAASAQALITPHESPSSQGLVPVPLGELQCHTAAQAAAATGLIMQPRGRGAATKECALSDCSEPQDAISDHGNGIQPQSQLPTPSPQDTPKPIQEQIEEYYSYTQFFLKISKLLEVNVTAEPEIEVHETFEAKALFSVTPVQSLPHFLAEDRTGPALREEAARHLKELPGAMSVFTATSLSILTSSAEGYPITSSPEWGNSMDAPCSFAQPQGYGQYGVSFLMSDGEERGLPCSRGGSVGSCTPRDVQKNVRVSGVSVQLEMKTLWEEFNRLGTEMIVTKAGRRMFPTFQVKIFGMDPMADYALLMDFVPLDDKRYRYAFHNSSWLVAGKADPATPGRVHFHPDSPARGAQWMRQIVSFDKLKLTNNLLDDNGHIILNSMHRYQPRFHVVFVDPRKDSERYAEQNFKTFIFQETQFTAVTAYQNHRITQLKIASNPFAKGFRDCDPEDWPSTHRPLLGSLIRSRAAAVVTSQVKPAEREKDLVQPRRFGRNLLSLVHGDTSRLHHPLGPSALASCGFSDLTSHRQSTVHAASNTESLPTLPDMLNSPYKHLSYHSVCPGAKGRMTPYSALPAMRAPGFHTVNIYAAGSSAVLNYSQQ</sequence>
<evidence type="ECO:0000256" key="3">
    <source>
        <dbReference type="ARBA" id="ARBA00023125"/>
    </source>
</evidence>
<dbReference type="GO" id="GO:0000978">
    <property type="term" value="F:RNA polymerase II cis-regulatory region sequence-specific DNA binding"/>
    <property type="evidence" value="ECO:0007669"/>
    <property type="project" value="InterPro"/>
</dbReference>
<dbReference type="GO" id="GO:0000785">
    <property type="term" value="C:chromatin"/>
    <property type="evidence" value="ECO:0007669"/>
    <property type="project" value="TreeGrafter"/>
</dbReference>
<evidence type="ECO:0000259" key="10">
    <source>
        <dbReference type="PROSITE" id="PS50252"/>
    </source>
</evidence>
<comment type="function">
    <text evidence="6">Probable transcriptional regulator involved in developmental processes. Binds to the palindromic T site 5'-TTCACACCTAGGTGTGAA-3' DNA sequence. Induces pre-placodal ectoderm (PPE) gene expression in regions where RIPPLY3 is absent. Plays a role in the formation of the anteroposterior (AP) axis during embryonic development; required to establish the posterolateral border of the pre-placodal ectoderm (PPE) acting downstream of the retinoic acid receptor (RAR) signaling.</text>
</comment>
<dbReference type="PROSITE" id="PS50252">
    <property type="entry name" value="TBOX_3"/>
    <property type="match status" value="1"/>
</dbReference>
<dbReference type="Pfam" id="PF00907">
    <property type="entry name" value="T-box"/>
    <property type="match status" value="1"/>
</dbReference>
<evidence type="ECO:0000256" key="4">
    <source>
        <dbReference type="ARBA" id="ARBA00023163"/>
    </source>
</evidence>
<dbReference type="KEGG" id="muo:115461502"/>
<proteinExistence type="predicted"/>
<evidence type="ECO:0000256" key="9">
    <source>
        <dbReference type="SAM" id="MobiDB-lite"/>
    </source>
</evidence>
<dbReference type="GO" id="GO:0005634">
    <property type="term" value="C:nucleus"/>
    <property type="evidence" value="ECO:0007669"/>
    <property type="project" value="UniProtKB-SubCell"/>
</dbReference>
<accession>A0A6P7X9F6</accession>
<dbReference type="GO" id="GO:0009653">
    <property type="term" value="P:anatomical structure morphogenesis"/>
    <property type="evidence" value="ECO:0007669"/>
    <property type="project" value="UniProtKB-ARBA"/>
</dbReference>
<protein>
    <submittedName>
        <fullName evidence="12">T-box transcription factor TBX1-like</fullName>
    </submittedName>
</protein>
<feature type="region of interest" description="Disordered" evidence="9">
    <location>
        <begin position="55"/>
        <end position="91"/>
    </location>
</feature>
<comment type="subunit">
    <text evidence="7">Binds DNA as a dimer. Interacts with dscr6/ripply3.</text>
</comment>
<dbReference type="InterPro" id="IPR018186">
    <property type="entry name" value="TF_T-box_CS"/>
</dbReference>
<reference evidence="12" key="1">
    <citation type="submission" date="2025-08" db="UniProtKB">
        <authorList>
            <consortium name="RefSeq"/>
        </authorList>
    </citation>
    <scope>IDENTIFICATION</scope>
</reference>
<dbReference type="PANTHER" id="PTHR11267">
    <property type="entry name" value="T-BOX PROTEIN-RELATED"/>
    <property type="match status" value="1"/>
</dbReference>
<dbReference type="GO" id="GO:0001708">
    <property type="term" value="P:cell fate specification"/>
    <property type="evidence" value="ECO:0007669"/>
    <property type="project" value="TreeGrafter"/>
</dbReference>
<dbReference type="Proteomes" id="UP000515156">
    <property type="component" value="Chromosome 1"/>
</dbReference>
<dbReference type="AlphaFoldDB" id="A0A6P7X9F6"/>
<dbReference type="InterPro" id="IPR036960">
    <property type="entry name" value="T-box_sf"/>
</dbReference>
<dbReference type="CDD" id="cd20187">
    <property type="entry name" value="T-box_TBX1_10-like"/>
    <property type="match status" value="1"/>
</dbReference>
<keyword evidence="5 8" id="KW-0539">Nucleus</keyword>
<comment type="subcellular location">
    <subcellularLocation>
        <location evidence="1 8">Nucleus</location>
    </subcellularLocation>
</comment>
<dbReference type="GeneID" id="115461502"/>
<evidence type="ECO:0000256" key="5">
    <source>
        <dbReference type="ARBA" id="ARBA00023242"/>
    </source>
</evidence>
<dbReference type="SUPFAM" id="SSF49417">
    <property type="entry name" value="p53-like transcription factors"/>
    <property type="match status" value="1"/>
</dbReference>
<dbReference type="SMART" id="SM00425">
    <property type="entry name" value="TBOX"/>
    <property type="match status" value="1"/>
</dbReference>
<dbReference type="GO" id="GO:0045893">
    <property type="term" value="P:positive regulation of DNA-templated transcription"/>
    <property type="evidence" value="ECO:0007669"/>
    <property type="project" value="InterPro"/>
</dbReference>
<keyword evidence="4" id="KW-0804">Transcription</keyword>
<dbReference type="FunFam" id="2.60.40.820:FF:000006">
    <property type="entry name" value="T-box transcription factor"/>
    <property type="match status" value="1"/>
</dbReference>
<dbReference type="RefSeq" id="XP_030047210.1">
    <property type="nucleotide sequence ID" value="XM_030191350.1"/>
</dbReference>
<dbReference type="InterPro" id="IPR008967">
    <property type="entry name" value="p53-like_TF_DNA-bd_sf"/>
</dbReference>
<evidence type="ECO:0000313" key="11">
    <source>
        <dbReference type="Proteomes" id="UP000515156"/>
    </source>
</evidence>
<feature type="domain" description="T-box" evidence="10">
    <location>
        <begin position="260"/>
        <end position="443"/>
    </location>
</feature>
<keyword evidence="3 8" id="KW-0238">DNA-binding</keyword>
<dbReference type="InParanoid" id="A0A6P7X9F6"/>
<dbReference type="OrthoDB" id="7442607at2759"/>
<keyword evidence="2" id="KW-0805">Transcription regulation</keyword>
<comment type="caution">
    <text evidence="8">Lacks conserved residue(s) required for the propagation of feature annotation.</text>
</comment>
<dbReference type="PRINTS" id="PR00937">
    <property type="entry name" value="TBOX"/>
</dbReference>
<dbReference type="InterPro" id="IPR001699">
    <property type="entry name" value="TF_T-box"/>
</dbReference>
<dbReference type="InterPro" id="IPR046360">
    <property type="entry name" value="T-box_DNA-bd"/>
</dbReference>
<evidence type="ECO:0000256" key="7">
    <source>
        <dbReference type="ARBA" id="ARBA00065538"/>
    </source>
</evidence>